<keyword evidence="4" id="KW-1185">Reference proteome</keyword>
<comment type="caution">
    <text evidence="3">The sequence shown here is derived from an EMBL/GenBank/DDBJ whole genome shotgun (WGS) entry which is preliminary data.</text>
</comment>
<dbReference type="CDD" id="cd00397">
    <property type="entry name" value="DNA_BRE_C"/>
    <property type="match status" value="1"/>
</dbReference>
<dbReference type="RefSeq" id="WP_317540348.1">
    <property type="nucleotide sequence ID" value="NZ_JAWLKB010000001.1"/>
</dbReference>
<dbReference type="Pfam" id="PF00589">
    <property type="entry name" value="Phage_integrase"/>
    <property type="match status" value="1"/>
</dbReference>
<dbReference type="Proteomes" id="UP001185927">
    <property type="component" value="Unassembled WGS sequence"/>
</dbReference>
<gene>
    <name evidence="3" type="ORF">R3Q16_00590</name>
</gene>
<feature type="domain" description="Tyr recombinase" evidence="2">
    <location>
        <begin position="84"/>
        <end position="242"/>
    </location>
</feature>
<sequence>MSTTTVLDVAQQTLANKQVKATTVYHYLSTLRCLNLCDVPIEQATLGFLHNRLQSVLNPSTRNKHAIALRSMLGVPLKVQKGEQRIYALAPLETIHQTLESSRYRMYGFSMLYAGLRLGESVVKQRISGNTLIVDRQLLPNGSLSTAKSSGPVVVPDWFVAEYAEWNPKVTRNTVYLGLQRTGRNGGIEVTPHALRHKFATQLVNNGCPPEILRRQLRHHDVQTSLKFYVQTTTDDVEMQVKRAFG</sequence>
<dbReference type="PROSITE" id="PS51898">
    <property type="entry name" value="TYR_RECOMBINASE"/>
    <property type="match status" value="1"/>
</dbReference>
<organism evidence="3 4">
    <name type="scientific">Rhodococcus globerulus</name>
    <dbReference type="NCBI Taxonomy" id="33008"/>
    <lineage>
        <taxon>Bacteria</taxon>
        <taxon>Bacillati</taxon>
        <taxon>Actinomycetota</taxon>
        <taxon>Actinomycetes</taxon>
        <taxon>Mycobacteriales</taxon>
        <taxon>Nocardiaceae</taxon>
        <taxon>Rhodococcus</taxon>
    </lineage>
</organism>
<keyword evidence="1" id="KW-0233">DNA recombination</keyword>
<evidence type="ECO:0000313" key="3">
    <source>
        <dbReference type="EMBL" id="MDV6265083.1"/>
    </source>
</evidence>
<dbReference type="SUPFAM" id="SSF56349">
    <property type="entry name" value="DNA breaking-rejoining enzymes"/>
    <property type="match status" value="1"/>
</dbReference>
<dbReference type="Gene3D" id="1.10.443.10">
    <property type="entry name" value="Intergrase catalytic core"/>
    <property type="match status" value="1"/>
</dbReference>
<dbReference type="EMBL" id="JAWLKB010000001">
    <property type="protein sequence ID" value="MDV6265083.1"/>
    <property type="molecule type" value="Genomic_DNA"/>
</dbReference>
<evidence type="ECO:0000259" key="2">
    <source>
        <dbReference type="PROSITE" id="PS51898"/>
    </source>
</evidence>
<accession>A0ABU4BLQ4</accession>
<dbReference type="InterPro" id="IPR011010">
    <property type="entry name" value="DNA_brk_join_enz"/>
</dbReference>
<evidence type="ECO:0000313" key="4">
    <source>
        <dbReference type="Proteomes" id="UP001185927"/>
    </source>
</evidence>
<protein>
    <submittedName>
        <fullName evidence="3">Site-specific integrase</fullName>
    </submittedName>
</protein>
<dbReference type="InterPro" id="IPR013762">
    <property type="entry name" value="Integrase-like_cat_sf"/>
</dbReference>
<reference evidence="3 4" key="1">
    <citation type="submission" date="2023-10" db="EMBL/GenBank/DDBJ databases">
        <title>Development of a sustainable strategy for remediation of hydrocarbon-contaminated territories based on the waste exchange concept.</title>
        <authorList>
            <person name="Krivoruchko A."/>
        </authorList>
    </citation>
    <scope>NUCLEOTIDE SEQUENCE [LARGE SCALE GENOMIC DNA]</scope>
    <source>
        <strain evidence="3 4">IEGM 1203</strain>
    </source>
</reference>
<evidence type="ECO:0000256" key="1">
    <source>
        <dbReference type="ARBA" id="ARBA00023172"/>
    </source>
</evidence>
<dbReference type="InterPro" id="IPR002104">
    <property type="entry name" value="Integrase_catalytic"/>
</dbReference>
<name>A0ABU4BLQ4_RHOGO</name>
<proteinExistence type="predicted"/>